<protein>
    <submittedName>
        <fullName evidence="3">Uncharacterized protein</fullName>
    </submittedName>
</protein>
<reference evidence="4" key="1">
    <citation type="journal article" date="2018" name="Nat. Microbiol.">
        <title>Leveraging single-cell genomics to expand the fungal tree of life.</title>
        <authorList>
            <person name="Ahrendt S.R."/>
            <person name="Quandt C.A."/>
            <person name="Ciobanu D."/>
            <person name="Clum A."/>
            <person name="Salamov A."/>
            <person name="Andreopoulos B."/>
            <person name="Cheng J.F."/>
            <person name="Woyke T."/>
            <person name="Pelin A."/>
            <person name="Henrissat B."/>
            <person name="Reynolds N.K."/>
            <person name="Benny G.L."/>
            <person name="Smith M.E."/>
            <person name="James T.Y."/>
            <person name="Grigoriev I.V."/>
        </authorList>
    </citation>
    <scope>NUCLEOTIDE SEQUENCE [LARGE SCALE GENOMIC DNA]</scope>
</reference>
<dbReference type="AlphaFoldDB" id="A0A4P9W3K8"/>
<name>A0A4P9W3K8_9FUNG</name>
<proteinExistence type="predicted"/>
<keyword evidence="2" id="KW-0732">Signal</keyword>
<feature type="region of interest" description="Disordered" evidence="1">
    <location>
        <begin position="288"/>
        <end position="311"/>
    </location>
</feature>
<evidence type="ECO:0000313" key="4">
    <source>
        <dbReference type="Proteomes" id="UP000269721"/>
    </source>
</evidence>
<dbReference type="EMBL" id="KZ997961">
    <property type="protein sequence ID" value="RKO86724.1"/>
    <property type="molecule type" value="Genomic_DNA"/>
</dbReference>
<feature type="chain" id="PRO_5020437379" evidence="2">
    <location>
        <begin position="21"/>
        <end position="333"/>
    </location>
</feature>
<dbReference type="Proteomes" id="UP000269721">
    <property type="component" value="Unassembled WGS sequence"/>
</dbReference>
<accession>A0A4P9W3K8</accession>
<evidence type="ECO:0000256" key="2">
    <source>
        <dbReference type="SAM" id="SignalP"/>
    </source>
</evidence>
<sequence>MIFTAVALAVAAVSLPFASAQVCDTNKTILLDQSGAVRKASIHQGALARYNITYSSAQGWIDDRKAWFYNLGAHSTPSNATPTGSIVASIPILVPYYPNGTRAGNSIINLLPCDPGYSDVWQVNLVIVPPTYPLNAFTSAADVQTAAGNGSGVLVNATTILRNCPIVPFNSTVVDISGSTTALIPFYVLGWYQGVPVAYLDAGVVGTNVTNPVYHIGLANGTITDPAVFEGLTTPFWNLNAVTVPASVAGTNTLHSQAEIMAGKYSINTTSVIVNCPLSFVASPATNTSTTSATSASGTATASATGKPSGAGATRASVVMTLAMVGAVAFLLL</sequence>
<evidence type="ECO:0000256" key="1">
    <source>
        <dbReference type="SAM" id="MobiDB-lite"/>
    </source>
</evidence>
<organism evidence="3 4">
    <name type="scientific">Blyttiomyces helicus</name>
    <dbReference type="NCBI Taxonomy" id="388810"/>
    <lineage>
        <taxon>Eukaryota</taxon>
        <taxon>Fungi</taxon>
        <taxon>Fungi incertae sedis</taxon>
        <taxon>Chytridiomycota</taxon>
        <taxon>Chytridiomycota incertae sedis</taxon>
        <taxon>Chytridiomycetes</taxon>
        <taxon>Chytridiomycetes incertae sedis</taxon>
        <taxon>Blyttiomyces</taxon>
    </lineage>
</organism>
<feature type="signal peptide" evidence="2">
    <location>
        <begin position="1"/>
        <end position="20"/>
    </location>
</feature>
<gene>
    <name evidence="3" type="ORF">BDK51DRAFT_38152</name>
</gene>
<dbReference type="OrthoDB" id="2127057at2759"/>
<keyword evidence="4" id="KW-1185">Reference proteome</keyword>
<evidence type="ECO:0000313" key="3">
    <source>
        <dbReference type="EMBL" id="RKO86724.1"/>
    </source>
</evidence>